<evidence type="ECO:0000313" key="2">
    <source>
        <dbReference type="EMBL" id="MEQ2309486.1"/>
    </source>
</evidence>
<sequence>MCPEDLKNEGETDLPVTKTEESMIEKPKEVAESHKHTEKNNDALTEQEGSSSIEHETTQLRDYQQKSETENGLSTSEKSPNEASQNGGKMSPKRQPLASKEDLCSKESTEISNICTKVENTDTTDGEEKHKEGMDRGWL</sequence>
<comment type="caution">
    <text evidence="2">The sequence shown here is derived from an EMBL/GenBank/DDBJ whole genome shotgun (WGS) entry which is preliminary data.</text>
</comment>
<feature type="compositionally biased region" description="Basic and acidic residues" evidence="1">
    <location>
        <begin position="53"/>
        <end position="69"/>
    </location>
</feature>
<feature type="compositionally biased region" description="Basic and acidic residues" evidence="1">
    <location>
        <begin position="1"/>
        <end position="10"/>
    </location>
</feature>
<gene>
    <name evidence="2" type="ORF">AMECASPLE_039269</name>
</gene>
<feature type="compositionally biased region" description="Basic and acidic residues" evidence="1">
    <location>
        <begin position="99"/>
        <end position="109"/>
    </location>
</feature>
<evidence type="ECO:0000313" key="3">
    <source>
        <dbReference type="Proteomes" id="UP001469553"/>
    </source>
</evidence>
<reference evidence="2 3" key="1">
    <citation type="submission" date="2021-06" db="EMBL/GenBank/DDBJ databases">
        <authorList>
            <person name="Palmer J.M."/>
        </authorList>
    </citation>
    <scope>NUCLEOTIDE SEQUENCE [LARGE SCALE GENOMIC DNA]</scope>
    <source>
        <strain evidence="2 3">AS_MEX2019</strain>
        <tissue evidence="2">Muscle</tissue>
    </source>
</reference>
<protein>
    <submittedName>
        <fullName evidence="2">Uncharacterized protein</fullName>
    </submittedName>
</protein>
<dbReference type="EMBL" id="JAHRIP010073847">
    <property type="protein sequence ID" value="MEQ2309486.1"/>
    <property type="molecule type" value="Genomic_DNA"/>
</dbReference>
<feature type="region of interest" description="Disordered" evidence="1">
    <location>
        <begin position="1"/>
        <end position="139"/>
    </location>
</feature>
<keyword evidence="3" id="KW-1185">Reference proteome</keyword>
<dbReference type="Proteomes" id="UP001469553">
    <property type="component" value="Unassembled WGS sequence"/>
</dbReference>
<evidence type="ECO:0000256" key="1">
    <source>
        <dbReference type="SAM" id="MobiDB-lite"/>
    </source>
</evidence>
<feature type="compositionally biased region" description="Basic and acidic residues" evidence="1">
    <location>
        <begin position="18"/>
        <end position="41"/>
    </location>
</feature>
<name>A0ABV0ZU30_9TELE</name>
<accession>A0ABV0ZU30</accession>
<organism evidence="2 3">
    <name type="scientific">Ameca splendens</name>
    <dbReference type="NCBI Taxonomy" id="208324"/>
    <lineage>
        <taxon>Eukaryota</taxon>
        <taxon>Metazoa</taxon>
        <taxon>Chordata</taxon>
        <taxon>Craniata</taxon>
        <taxon>Vertebrata</taxon>
        <taxon>Euteleostomi</taxon>
        <taxon>Actinopterygii</taxon>
        <taxon>Neopterygii</taxon>
        <taxon>Teleostei</taxon>
        <taxon>Neoteleostei</taxon>
        <taxon>Acanthomorphata</taxon>
        <taxon>Ovalentaria</taxon>
        <taxon>Atherinomorphae</taxon>
        <taxon>Cyprinodontiformes</taxon>
        <taxon>Goodeidae</taxon>
        <taxon>Ameca</taxon>
    </lineage>
</organism>
<feature type="compositionally biased region" description="Polar residues" evidence="1">
    <location>
        <begin position="42"/>
        <end position="52"/>
    </location>
</feature>
<feature type="compositionally biased region" description="Polar residues" evidence="1">
    <location>
        <begin position="70"/>
        <end position="88"/>
    </location>
</feature>
<proteinExistence type="predicted"/>
<feature type="compositionally biased region" description="Basic and acidic residues" evidence="1">
    <location>
        <begin position="126"/>
        <end position="139"/>
    </location>
</feature>